<dbReference type="PROSITE" id="PS50011">
    <property type="entry name" value="PROTEIN_KINASE_DOM"/>
    <property type="match status" value="1"/>
</dbReference>
<dbReference type="InterPro" id="IPR000719">
    <property type="entry name" value="Prot_kinase_dom"/>
</dbReference>
<dbReference type="GO" id="GO:0004672">
    <property type="term" value="F:protein kinase activity"/>
    <property type="evidence" value="ECO:0007669"/>
    <property type="project" value="InterPro"/>
</dbReference>
<name>A0A3S5BS97_9PLAT</name>
<gene>
    <name evidence="2" type="ORF">PXEA_LOCUS9442</name>
</gene>
<dbReference type="Proteomes" id="UP000784294">
    <property type="component" value="Unassembled WGS sequence"/>
</dbReference>
<dbReference type="AlphaFoldDB" id="A0A3S5BS97"/>
<keyword evidence="3" id="KW-1185">Reference proteome</keyword>
<dbReference type="InterPro" id="IPR011009">
    <property type="entry name" value="Kinase-like_dom_sf"/>
</dbReference>
<dbReference type="OrthoDB" id="539158at2759"/>
<proteinExistence type="predicted"/>
<feature type="domain" description="Protein kinase" evidence="1">
    <location>
        <begin position="36"/>
        <end position="167"/>
    </location>
</feature>
<feature type="non-terminal residue" evidence="2">
    <location>
        <position position="1"/>
    </location>
</feature>
<dbReference type="Gene3D" id="3.30.200.20">
    <property type="entry name" value="Phosphorylase Kinase, domain 1"/>
    <property type="match status" value="1"/>
</dbReference>
<organism evidence="2 3">
    <name type="scientific">Protopolystoma xenopodis</name>
    <dbReference type="NCBI Taxonomy" id="117903"/>
    <lineage>
        <taxon>Eukaryota</taxon>
        <taxon>Metazoa</taxon>
        <taxon>Spiralia</taxon>
        <taxon>Lophotrochozoa</taxon>
        <taxon>Platyhelminthes</taxon>
        <taxon>Monogenea</taxon>
        <taxon>Polyopisthocotylea</taxon>
        <taxon>Polystomatidea</taxon>
        <taxon>Polystomatidae</taxon>
        <taxon>Protopolystoma</taxon>
    </lineage>
</organism>
<reference evidence="2" key="1">
    <citation type="submission" date="2018-11" db="EMBL/GenBank/DDBJ databases">
        <authorList>
            <consortium name="Pathogen Informatics"/>
        </authorList>
    </citation>
    <scope>NUCLEOTIDE SEQUENCE</scope>
</reference>
<evidence type="ECO:0000313" key="3">
    <source>
        <dbReference type="Proteomes" id="UP000784294"/>
    </source>
</evidence>
<dbReference type="SUPFAM" id="SSF56112">
    <property type="entry name" value="Protein kinase-like (PK-like)"/>
    <property type="match status" value="1"/>
</dbReference>
<dbReference type="EMBL" id="CAAALY010026745">
    <property type="protein sequence ID" value="VEL16002.1"/>
    <property type="molecule type" value="Genomic_DNA"/>
</dbReference>
<evidence type="ECO:0000313" key="2">
    <source>
        <dbReference type="EMBL" id="VEL16002.1"/>
    </source>
</evidence>
<evidence type="ECO:0000259" key="1">
    <source>
        <dbReference type="PROSITE" id="PS50011"/>
    </source>
</evidence>
<dbReference type="GO" id="GO:0005524">
    <property type="term" value="F:ATP binding"/>
    <property type="evidence" value="ECO:0007669"/>
    <property type="project" value="InterPro"/>
</dbReference>
<accession>A0A3S5BS97</accession>
<sequence length="167" mass="18734">MLQPKYTYVILVPIYFYRFLIQKIKAEAASVLPPGYKLSHCLAEGGIGRVFLVVNPTTKDCLAAKVVYIYGKIGSPLHHNAISSSKATPQGYPCLASRAAQIRADLKQEAEIQRRLKHHNIAAAYGIRNTPSFSIMFMELITCGELFDRIPVGIGLHIQQMFMYYVQ</sequence>
<comment type="caution">
    <text evidence="2">The sequence shown here is derived from an EMBL/GenBank/DDBJ whole genome shotgun (WGS) entry which is preliminary data.</text>
</comment>
<protein>
    <recommendedName>
        <fullName evidence="1">Protein kinase domain-containing protein</fullName>
    </recommendedName>
</protein>